<dbReference type="RefSeq" id="XP_018383857.1">
    <property type="nucleotide sequence ID" value="XM_018523647.1"/>
</dbReference>
<dbReference type="Proteomes" id="UP000077248">
    <property type="component" value="Unassembled WGS sequence"/>
</dbReference>
<dbReference type="EMBL" id="KV441483">
    <property type="protein sequence ID" value="OAG18436.1"/>
    <property type="molecule type" value="Genomic_DNA"/>
</dbReference>
<accession>A0A177DG30</accession>
<name>A0A177DG30_ALTAL</name>
<evidence type="ECO:0000313" key="2">
    <source>
        <dbReference type="Proteomes" id="UP000077248"/>
    </source>
</evidence>
<dbReference type="KEGG" id="aalt:CC77DRAFT_1010395"/>
<evidence type="ECO:0000313" key="1">
    <source>
        <dbReference type="EMBL" id="OAG18436.1"/>
    </source>
</evidence>
<organism evidence="1 2">
    <name type="scientific">Alternaria alternata</name>
    <name type="common">Alternaria rot fungus</name>
    <name type="synonym">Torula alternata</name>
    <dbReference type="NCBI Taxonomy" id="5599"/>
    <lineage>
        <taxon>Eukaryota</taxon>
        <taxon>Fungi</taxon>
        <taxon>Dikarya</taxon>
        <taxon>Ascomycota</taxon>
        <taxon>Pezizomycotina</taxon>
        <taxon>Dothideomycetes</taxon>
        <taxon>Pleosporomycetidae</taxon>
        <taxon>Pleosporales</taxon>
        <taxon>Pleosporineae</taxon>
        <taxon>Pleosporaceae</taxon>
        <taxon>Alternaria</taxon>
        <taxon>Alternaria sect. Alternaria</taxon>
        <taxon>Alternaria alternata complex</taxon>
    </lineage>
</organism>
<dbReference type="GeneID" id="29109241"/>
<gene>
    <name evidence="1" type="ORF">CC77DRAFT_1010395</name>
</gene>
<protein>
    <submittedName>
        <fullName evidence="1">Uncharacterized protein</fullName>
    </submittedName>
</protein>
<dbReference type="VEuPathDB" id="FungiDB:CC77DRAFT_1010395"/>
<dbReference type="AlphaFoldDB" id="A0A177DG30"/>
<proteinExistence type="predicted"/>
<reference evidence="1 2" key="1">
    <citation type="submission" date="2016-05" db="EMBL/GenBank/DDBJ databases">
        <title>Comparative analysis of secretome profiles of manganese(II)-oxidizing ascomycete fungi.</title>
        <authorList>
            <consortium name="DOE Joint Genome Institute"/>
            <person name="Zeiner C.A."/>
            <person name="Purvine S.O."/>
            <person name="Zink E.M."/>
            <person name="Wu S."/>
            <person name="Pasa-Tolic L."/>
            <person name="Chaput D.L."/>
            <person name="Haridas S."/>
            <person name="Grigoriev I.V."/>
            <person name="Santelli C.M."/>
            <person name="Hansel C.M."/>
        </authorList>
    </citation>
    <scope>NUCLEOTIDE SEQUENCE [LARGE SCALE GENOMIC DNA]</scope>
    <source>
        <strain evidence="1 2">SRC1lrK2f</strain>
    </source>
</reference>
<keyword evidence="2" id="KW-1185">Reference proteome</keyword>
<sequence length="160" mass="17670">MAVVEHQALTICGDGTRYAPHLGTKAPNKDAQHHFVYVPEFAQGRYTRNIFASPPTSAFSARQCADHPELEIPGGTMKVLFEKEVFLQIRRVHHSAANATGLNRRHGKMTHSTRGMLVLLLGSSAERTLANCCRTQLDAGFALGAHNKLEDNYKQFLDGL</sequence>